<evidence type="ECO:0000313" key="19">
    <source>
        <dbReference type="Proteomes" id="UP000429958"/>
    </source>
</evidence>
<evidence type="ECO:0000259" key="17">
    <source>
        <dbReference type="SMART" id="SM00382"/>
    </source>
</evidence>
<dbReference type="GO" id="GO:0016887">
    <property type="term" value="F:ATP hydrolysis activity"/>
    <property type="evidence" value="ECO:0007669"/>
    <property type="project" value="UniProtKB-UniRule"/>
</dbReference>
<evidence type="ECO:0000256" key="6">
    <source>
        <dbReference type="ARBA" id="ARBA00022723"/>
    </source>
</evidence>
<evidence type="ECO:0000256" key="2">
    <source>
        <dbReference type="ARBA" id="ARBA00010044"/>
    </source>
</evidence>
<evidence type="ECO:0000256" key="9">
    <source>
        <dbReference type="ARBA" id="ARBA00022833"/>
    </source>
</evidence>
<dbReference type="GO" id="GO:0005886">
    <property type="term" value="C:plasma membrane"/>
    <property type="evidence" value="ECO:0007669"/>
    <property type="project" value="UniProtKB-SubCell"/>
</dbReference>
<evidence type="ECO:0000256" key="7">
    <source>
        <dbReference type="ARBA" id="ARBA00022741"/>
    </source>
</evidence>
<dbReference type="InterPro" id="IPR005936">
    <property type="entry name" value="FtsH"/>
</dbReference>
<evidence type="ECO:0000256" key="13">
    <source>
        <dbReference type="ARBA" id="ARBA00023136"/>
    </source>
</evidence>
<evidence type="ECO:0000313" key="18">
    <source>
        <dbReference type="EMBL" id="MSS36554.1"/>
    </source>
</evidence>
<protein>
    <recommendedName>
        <fullName evidence="15">ATP-dependent zinc metalloprotease FtsH</fullName>
        <ecNumber evidence="15">3.4.24.-</ecNumber>
    </recommendedName>
</protein>
<comment type="cofactor">
    <cofactor evidence="15">
        <name>Zn(2+)</name>
        <dbReference type="ChEBI" id="CHEBI:29105"/>
    </cofactor>
    <text evidence="15">Binds 1 zinc ion per subunit.</text>
</comment>
<dbReference type="GO" id="GO:0006508">
    <property type="term" value="P:proteolysis"/>
    <property type="evidence" value="ECO:0007669"/>
    <property type="project" value="UniProtKB-KW"/>
</dbReference>
<feature type="binding site" evidence="15">
    <location>
        <begin position="164"/>
        <end position="171"/>
    </location>
    <ligand>
        <name>ATP</name>
        <dbReference type="ChEBI" id="CHEBI:30616"/>
    </ligand>
</feature>
<keyword evidence="9 15" id="KW-0862">Zinc</keyword>
<comment type="caution">
    <text evidence="18">The sequence shown here is derived from an EMBL/GenBank/DDBJ whole genome shotgun (WGS) entry which is preliminary data.</text>
</comment>
<comment type="similarity">
    <text evidence="2 15">In the C-terminal section; belongs to the peptidase M41 family.</text>
</comment>
<feature type="domain" description="AAA+ ATPase" evidence="17">
    <location>
        <begin position="156"/>
        <end position="292"/>
    </location>
</feature>
<dbReference type="InterPro" id="IPR003960">
    <property type="entry name" value="ATPase_AAA_CS"/>
</dbReference>
<dbReference type="Pfam" id="PF01434">
    <property type="entry name" value="Peptidase_M41"/>
    <property type="match status" value="1"/>
</dbReference>
<accession>A0A7X2NKH0</accession>
<dbReference type="InterPro" id="IPR041569">
    <property type="entry name" value="AAA_lid_3"/>
</dbReference>
<dbReference type="InterPro" id="IPR037219">
    <property type="entry name" value="Peptidase_M41-like"/>
</dbReference>
<name>A0A7X2NKH0_9CLOT</name>
<evidence type="ECO:0000256" key="8">
    <source>
        <dbReference type="ARBA" id="ARBA00022801"/>
    </source>
</evidence>
<comment type="similarity">
    <text evidence="14 15">In the central section; belongs to the AAA ATPase family.</text>
</comment>
<organism evidence="18 19">
    <name type="scientific">Clostridium porci</name>
    <dbReference type="NCBI Taxonomy" id="2605778"/>
    <lineage>
        <taxon>Bacteria</taxon>
        <taxon>Bacillati</taxon>
        <taxon>Bacillota</taxon>
        <taxon>Clostridia</taxon>
        <taxon>Eubacteriales</taxon>
        <taxon>Clostridiaceae</taxon>
        <taxon>Clostridium</taxon>
    </lineage>
</organism>
<feature type="binding site" evidence="15">
    <location>
        <position position="387"/>
    </location>
    <ligand>
        <name>Zn(2+)</name>
        <dbReference type="ChEBI" id="CHEBI:29105"/>
        <note>catalytic</note>
    </ligand>
</feature>
<dbReference type="CDD" id="cd19501">
    <property type="entry name" value="RecA-like_FtsH"/>
    <property type="match status" value="1"/>
</dbReference>
<dbReference type="Proteomes" id="UP000429958">
    <property type="component" value="Unassembled WGS sequence"/>
</dbReference>
<feature type="binding site" evidence="15">
    <location>
        <position position="460"/>
    </location>
    <ligand>
        <name>Zn(2+)</name>
        <dbReference type="ChEBI" id="CHEBI:29105"/>
        <note>catalytic</note>
    </ligand>
</feature>
<dbReference type="FunFam" id="1.10.8.60:FF:000001">
    <property type="entry name" value="ATP-dependent zinc metalloprotease FtsH"/>
    <property type="match status" value="1"/>
</dbReference>
<dbReference type="PANTHER" id="PTHR23076">
    <property type="entry name" value="METALLOPROTEASE M41 FTSH"/>
    <property type="match status" value="1"/>
</dbReference>
<feature type="binding site" evidence="15">
    <location>
        <position position="383"/>
    </location>
    <ligand>
        <name>Zn(2+)</name>
        <dbReference type="ChEBI" id="CHEBI:29105"/>
        <note>catalytic</note>
    </ligand>
</feature>
<evidence type="ECO:0000256" key="5">
    <source>
        <dbReference type="ARBA" id="ARBA00022692"/>
    </source>
</evidence>
<dbReference type="GO" id="GO:0004176">
    <property type="term" value="F:ATP-dependent peptidase activity"/>
    <property type="evidence" value="ECO:0007669"/>
    <property type="project" value="InterPro"/>
</dbReference>
<evidence type="ECO:0000256" key="16">
    <source>
        <dbReference type="RuleBase" id="RU003651"/>
    </source>
</evidence>
<evidence type="ECO:0000256" key="1">
    <source>
        <dbReference type="ARBA" id="ARBA00004370"/>
    </source>
</evidence>
<dbReference type="Gene3D" id="1.20.58.760">
    <property type="entry name" value="Peptidase M41"/>
    <property type="match status" value="1"/>
</dbReference>
<keyword evidence="12 15" id="KW-0482">Metalloprotease</keyword>
<keyword evidence="3 15" id="KW-1003">Cell membrane</keyword>
<dbReference type="InterPro" id="IPR003959">
    <property type="entry name" value="ATPase_AAA_core"/>
</dbReference>
<reference evidence="18 19" key="1">
    <citation type="submission" date="2019-08" db="EMBL/GenBank/DDBJ databases">
        <title>In-depth cultivation of the pig gut microbiome towards novel bacterial diversity and tailored functional studies.</title>
        <authorList>
            <person name="Wylensek D."/>
            <person name="Hitch T.C.A."/>
            <person name="Clavel T."/>
        </authorList>
    </citation>
    <scope>NUCLEOTIDE SEQUENCE [LARGE SCALE GENOMIC DNA]</scope>
    <source>
        <strain evidence="18 19">WCA-389-WT-23D1</strain>
    </source>
</reference>
<dbReference type="NCBIfam" id="TIGR01241">
    <property type="entry name" value="FtsH_fam"/>
    <property type="match status" value="1"/>
</dbReference>
<dbReference type="SMART" id="SM00382">
    <property type="entry name" value="AAA"/>
    <property type="match status" value="1"/>
</dbReference>
<dbReference type="GO" id="GO:0005524">
    <property type="term" value="F:ATP binding"/>
    <property type="evidence" value="ECO:0007669"/>
    <property type="project" value="UniProtKB-UniRule"/>
</dbReference>
<comment type="function">
    <text evidence="15">Acts as a processive, ATP-dependent zinc metallopeptidase for both cytoplasmic and membrane proteins. Plays a role in the quality control of integral membrane proteins.</text>
</comment>
<keyword evidence="5 15" id="KW-0812">Transmembrane</keyword>
<evidence type="ECO:0000256" key="11">
    <source>
        <dbReference type="ARBA" id="ARBA00022989"/>
    </source>
</evidence>
<keyword evidence="19" id="KW-1185">Reference proteome</keyword>
<evidence type="ECO:0000256" key="4">
    <source>
        <dbReference type="ARBA" id="ARBA00022670"/>
    </source>
</evidence>
<dbReference type="SUPFAM" id="SSF52540">
    <property type="entry name" value="P-loop containing nucleoside triphosphate hydrolases"/>
    <property type="match status" value="1"/>
</dbReference>
<dbReference type="PANTHER" id="PTHR23076:SF97">
    <property type="entry name" value="ATP-DEPENDENT ZINC METALLOPROTEASE YME1L1"/>
    <property type="match status" value="1"/>
</dbReference>
<dbReference type="HAMAP" id="MF_01458">
    <property type="entry name" value="FtsH"/>
    <property type="match status" value="1"/>
</dbReference>
<evidence type="ECO:0000256" key="12">
    <source>
        <dbReference type="ARBA" id="ARBA00023049"/>
    </source>
</evidence>
<dbReference type="EMBL" id="VUMD01000006">
    <property type="protein sequence ID" value="MSS36554.1"/>
    <property type="molecule type" value="Genomic_DNA"/>
</dbReference>
<dbReference type="Pfam" id="PF17862">
    <property type="entry name" value="AAA_lid_3"/>
    <property type="match status" value="1"/>
</dbReference>
<comment type="subcellular location">
    <subcellularLocation>
        <location evidence="15">Cell membrane</location>
        <topology evidence="15">Multi-pass membrane protein</topology>
        <orientation evidence="15">Cytoplasmic side</orientation>
    </subcellularLocation>
    <subcellularLocation>
        <location evidence="1">Membrane</location>
    </subcellularLocation>
</comment>
<dbReference type="GO" id="GO:0004222">
    <property type="term" value="F:metalloendopeptidase activity"/>
    <property type="evidence" value="ECO:0007669"/>
    <property type="project" value="InterPro"/>
</dbReference>
<sequence length="562" mass="61574">MRQRYMDMSCTYSYTEFMQHVADEKIKTAEISESAITGETKDGMLYFVDRVEDEKLTERLLAGNVDITSSSAGDTMKQIGMVANLTLTAFMIYYLYRMMHRGGVLGKSNKIKKFDKEKATVKFADVAGQDEAKDSLLEIVDFLQNKEKYAAVGAKLPKGALLVGPPGTGKTLLAKAVAGEAEVPFYSMSGSDFVEMFVGMGASRVRSLFEAAKKDAPCIIFIDEIDAIAGARTSSGNSEREQTLNQLLTEMDGFATDAGIVVLGATNRPESLDPAILRPGRFDRRIVVELPDVMGREAILAVHSRGLKFDETVNLKELALQTAGVSGADLAGIMNEAAIAAVKDGRLFVSQKDLIASIESVLVGKEKKTRLLNEKEKKIVACHEIGHALAAVKLTGSKPVQKISIVPRTMGALGFVMQAPTEETYLRSKAELENEMAVLLAGRAAEEVFFNEITTGDANDLEKATGIARDMVTRFGFGQDLTTIAKMQNMYLRAETTYTCSPQTMYLADQQIADLLETAYDKAVAILKQNSTLHHKLTEHLLEHESIIGQEFQEILDREQAV</sequence>
<evidence type="ECO:0000256" key="15">
    <source>
        <dbReference type="HAMAP-Rule" id="MF_01458"/>
    </source>
</evidence>
<gene>
    <name evidence="18" type="primary">hflB</name>
    <name evidence="15" type="synonym">ftsH</name>
    <name evidence="18" type="ORF">FYJ39_08215</name>
</gene>
<dbReference type="GO" id="GO:0030163">
    <property type="term" value="P:protein catabolic process"/>
    <property type="evidence" value="ECO:0007669"/>
    <property type="project" value="UniProtKB-UniRule"/>
</dbReference>
<keyword evidence="8 15" id="KW-0378">Hydrolase</keyword>
<dbReference type="FunFam" id="3.40.50.300:FF:000001">
    <property type="entry name" value="ATP-dependent zinc metalloprotease FtsH"/>
    <property type="match status" value="1"/>
</dbReference>
<comment type="caution">
    <text evidence="15">Lacks conserved residue(s) required for the propagation of feature annotation.</text>
</comment>
<dbReference type="Pfam" id="PF00004">
    <property type="entry name" value="AAA"/>
    <property type="match status" value="1"/>
</dbReference>
<dbReference type="Gene3D" id="3.40.50.300">
    <property type="entry name" value="P-loop containing nucleotide triphosphate hydrolases"/>
    <property type="match status" value="1"/>
</dbReference>
<keyword evidence="7 15" id="KW-0547">Nucleotide-binding</keyword>
<keyword evidence="11 15" id="KW-1133">Transmembrane helix</keyword>
<evidence type="ECO:0000256" key="10">
    <source>
        <dbReference type="ARBA" id="ARBA00022840"/>
    </source>
</evidence>
<keyword evidence="6 15" id="KW-0479">Metal-binding</keyword>
<comment type="subunit">
    <text evidence="15">Homohexamer.</text>
</comment>
<dbReference type="AlphaFoldDB" id="A0A7X2NKH0"/>
<dbReference type="PROSITE" id="PS00674">
    <property type="entry name" value="AAA"/>
    <property type="match status" value="1"/>
</dbReference>
<evidence type="ECO:0000256" key="14">
    <source>
        <dbReference type="ARBA" id="ARBA00061570"/>
    </source>
</evidence>
<keyword evidence="10 15" id="KW-0067">ATP-binding</keyword>
<dbReference type="EC" id="3.4.24.-" evidence="15"/>
<dbReference type="InterPro" id="IPR003593">
    <property type="entry name" value="AAA+_ATPase"/>
</dbReference>
<dbReference type="GO" id="GO:0008270">
    <property type="term" value="F:zinc ion binding"/>
    <property type="evidence" value="ECO:0007669"/>
    <property type="project" value="UniProtKB-UniRule"/>
</dbReference>
<dbReference type="InterPro" id="IPR027417">
    <property type="entry name" value="P-loop_NTPase"/>
</dbReference>
<dbReference type="SUPFAM" id="SSF140990">
    <property type="entry name" value="FtsH protease domain-like"/>
    <property type="match status" value="1"/>
</dbReference>
<dbReference type="Gene3D" id="1.10.8.60">
    <property type="match status" value="1"/>
</dbReference>
<evidence type="ECO:0000256" key="3">
    <source>
        <dbReference type="ARBA" id="ARBA00022475"/>
    </source>
</evidence>
<proteinExistence type="inferred from homology"/>
<dbReference type="Gene3D" id="3.30.720.210">
    <property type="match status" value="1"/>
</dbReference>
<feature type="active site" evidence="15">
    <location>
        <position position="384"/>
    </location>
</feature>
<keyword evidence="4 15" id="KW-0645">Protease</keyword>
<dbReference type="FunFam" id="1.20.58.760:FF:000001">
    <property type="entry name" value="ATP-dependent zinc metalloprotease FtsH"/>
    <property type="match status" value="1"/>
</dbReference>
<comment type="similarity">
    <text evidence="16">Belongs to the AAA ATPase family.</text>
</comment>
<keyword evidence="13 15" id="KW-0472">Membrane</keyword>
<dbReference type="InterPro" id="IPR000642">
    <property type="entry name" value="Peptidase_M41"/>
</dbReference>
<feature type="transmembrane region" description="Helical" evidence="15">
    <location>
        <begin position="79"/>
        <end position="96"/>
    </location>
</feature>